<accession>A0A8H5MTE8</accession>
<evidence type="ECO:0000313" key="2">
    <source>
        <dbReference type="Proteomes" id="UP000522262"/>
    </source>
</evidence>
<dbReference type="AlphaFoldDB" id="A0A8H5MTE8"/>
<comment type="caution">
    <text evidence="1">The sequence shown here is derived from an EMBL/GenBank/DDBJ whole genome shotgun (WGS) entry which is preliminary data.</text>
</comment>
<keyword evidence="2" id="KW-1185">Reference proteome</keyword>
<dbReference type="EMBL" id="JAAOAM010000203">
    <property type="protein sequence ID" value="KAF5539485.1"/>
    <property type="molecule type" value="Genomic_DNA"/>
</dbReference>
<organism evidence="1 2">
    <name type="scientific">Fusarium mexicanum</name>
    <dbReference type="NCBI Taxonomy" id="751941"/>
    <lineage>
        <taxon>Eukaryota</taxon>
        <taxon>Fungi</taxon>
        <taxon>Dikarya</taxon>
        <taxon>Ascomycota</taxon>
        <taxon>Pezizomycotina</taxon>
        <taxon>Sordariomycetes</taxon>
        <taxon>Hypocreomycetidae</taxon>
        <taxon>Hypocreales</taxon>
        <taxon>Nectriaceae</taxon>
        <taxon>Fusarium</taxon>
        <taxon>Fusarium fujikuroi species complex</taxon>
    </lineage>
</organism>
<proteinExistence type="predicted"/>
<name>A0A8H5MTE8_9HYPO</name>
<evidence type="ECO:0000313" key="1">
    <source>
        <dbReference type="EMBL" id="KAF5539485.1"/>
    </source>
</evidence>
<gene>
    <name evidence="1" type="ORF">FMEXI_8975</name>
</gene>
<dbReference type="Proteomes" id="UP000522262">
    <property type="component" value="Unassembled WGS sequence"/>
</dbReference>
<sequence length="72" mass="7637">MPSFAKIMPTSLAVIISYIQSAKALGRYSGGLGFNDLHGGPRSSDLTEEVKNEIHTTCSLAAGKVIKPSEPF</sequence>
<protein>
    <submittedName>
        <fullName evidence="1">Uncharacterized protein</fullName>
    </submittedName>
</protein>
<reference evidence="1 2" key="1">
    <citation type="submission" date="2020-05" db="EMBL/GenBank/DDBJ databases">
        <title>Identification and distribution of gene clusters putatively required for synthesis of sphingolipid metabolism inhibitors in phylogenetically diverse species of the filamentous fungus Fusarium.</title>
        <authorList>
            <person name="Kim H.-S."/>
            <person name="Busman M."/>
            <person name="Brown D.W."/>
            <person name="Divon H."/>
            <person name="Uhlig S."/>
            <person name="Proctor R.H."/>
        </authorList>
    </citation>
    <scope>NUCLEOTIDE SEQUENCE [LARGE SCALE GENOMIC DNA]</scope>
    <source>
        <strain evidence="1 2">NRRL 53147</strain>
    </source>
</reference>